<proteinExistence type="predicted"/>
<comment type="caution">
    <text evidence="1">The sequence shown here is derived from an EMBL/GenBank/DDBJ whole genome shotgun (WGS) entry which is preliminary data.</text>
</comment>
<dbReference type="Proteomes" id="UP000176186">
    <property type="component" value="Unassembled WGS sequence"/>
</dbReference>
<gene>
    <name evidence="1" type="ORF">A2363_03865</name>
</gene>
<protein>
    <submittedName>
        <fullName evidence="1">Uncharacterized protein</fullName>
    </submittedName>
</protein>
<evidence type="ECO:0000313" key="2">
    <source>
        <dbReference type="Proteomes" id="UP000176186"/>
    </source>
</evidence>
<evidence type="ECO:0000313" key="1">
    <source>
        <dbReference type="EMBL" id="OGG35181.1"/>
    </source>
</evidence>
<accession>A0A1F6BDZ7</accession>
<sequence length="64" mass="7346">MKNYEQAICNIFDLEPQHFRVVQDPNMPNKIVVQAVDNILPLALGRHEIVFDRAELEAEAKSVK</sequence>
<dbReference type="AlphaFoldDB" id="A0A1F6BDZ7"/>
<organism evidence="1 2">
    <name type="scientific">Candidatus Gottesmanbacteria bacterium RIFOXYB1_FULL_47_11</name>
    <dbReference type="NCBI Taxonomy" id="1798401"/>
    <lineage>
        <taxon>Bacteria</taxon>
        <taxon>Candidatus Gottesmaniibacteriota</taxon>
    </lineage>
</organism>
<name>A0A1F6BDZ7_9BACT</name>
<reference evidence="1 2" key="1">
    <citation type="journal article" date="2016" name="Nat. Commun.">
        <title>Thousands of microbial genomes shed light on interconnected biogeochemical processes in an aquifer system.</title>
        <authorList>
            <person name="Anantharaman K."/>
            <person name="Brown C.T."/>
            <person name="Hug L.A."/>
            <person name="Sharon I."/>
            <person name="Castelle C.J."/>
            <person name="Probst A.J."/>
            <person name="Thomas B.C."/>
            <person name="Singh A."/>
            <person name="Wilkins M.J."/>
            <person name="Karaoz U."/>
            <person name="Brodie E.L."/>
            <person name="Williams K.H."/>
            <person name="Hubbard S.S."/>
            <person name="Banfield J.F."/>
        </authorList>
    </citation>
    <scope>NUCLEOTIDE SEQUENCE [LARGE SCALE GENOMIC DNA]</scope>
</reference>
<dbReference type="EMBL" id="MFKE01000017">
    <property type="protein sequence ID" value="OGG35181.1"/>
    <property type="molecule type" value="Genomic_DNA"/>
</dbReference>
<dbReference type="STRING" id="1798401.A2363_03865"/>